<dbReference type="Proteomes" id="UP001595710">
    <property type="component" value="Unassembled WGS sequence"/>
</dbReference>
<proteinExistence type="predicted"/>
<organism evidence="1 2">
    <name type="scientific">Reinekea marina</name>
    <dbReference type="NCBI Taxonomy" id="1310421"/>
    <lineage>
        <taxon>Bacteria</taxon>
        <taxon>Pseudomonadati</taxon>
        <taxon>Pseudomonadota</taxon>
        <taxon>Gammaproteobacteria</taxon>
        <taxon>Oceanospirillales</taxon>
        <taxon>Saccharospirillaceae</taxon>
        <taxon>Reinekea</taxon>
    </lineage>
</organism>
<reference evidence="2" key="1">
    <citation type="journal article" date="2019" name="Int. J. Syst. Evol. Microbiol.">
        <title>The Global Catalogue of Microorganisms (GCM) 10K type strain sequencing project: providing services to taxonomists for standard genome sequencing and annotation.</title>
        <authorList>
            <consortium name="The Broad Institute Genomics Platform"/>
            <consortium name="The Broad Institute Genome Sequencing Center for Infectious Disease"/>
            <person name="Wu L."/>
            <person name="Ma J."/>
        </authorList>
    </citation>
    <scope>NUCLEOTIDE SEQUENCE [LARGE SCALE GENOMIC DNA]</scope>
    <source>
        <strain evidence="2">CECT 8288</strain>
    </source>
</reference>
<sequence>MTPKIDTNSVRLLLAHYAKAREVVTYKELTERLAITPPHSIQQLVQLLEACQEDDAALQQPQIVSVVVQKNGLNCPRSGFFQKLKALGLYQGPDQGPEAQMWHQNELEKAFEFYR</sequence>
<accession>A0ABV7WVE4</accession>
<name>A0ABV7WVE4_9GAMM</name>
<gene>
    <name evidence="1" type="ORF">ACFOND_12605</name>
</gene>
<comment type="caution">
    <text evidence="1">The sequence shown here is derived from an EMBL/GenBank/DDBJ whole genome shotgun (WGS) entry which is preliminary data.</text>
</comment>
<dbReference type="EMBL" id="JBHRYN010000013">
    <property type="protein sequence ID" value="MFC3702483.1"/>
    <property type="molecule type" value="Genomic_DNA"/>
</dbReference>
<evidence type="ECO:0000313" key="2">
    <source>
        <dbReference type="Proteomes" id="UP001595710"/>
    </source>
</evidence>
<keyword evidence="2" id="KW-1185">Reference proteome</keyword>
<protein>
    <submittedName>
        <fullName evidence="1">Uncharacterized protein</fullName>
    </submittedName>
</protein>
<evidence type="ECO:0000313" key="1">
    <source>
        <dbReference type="EMBL" id="MFC3702483.1"/>
    </source>
</evidence>
<dbReference type="RefSeq" id="WP_377363191.1">
    <property type="nucleotide sequence ID" value="NZ_JBHRYN010000013.1"/>
</dbReference>